<dbReference type="InterPro" id="IPR010982">
    <property type="entry name" value="Lambda_DNA-bd_dom_sf"/>
</dbReference>
<dbReference type="SUPFAM" id="SSF47413">
    <property type="entry name" value="lambda repressor-like DNA-binding domains"/>
    <property type="match status" value="1"/>
</dbReference>
<feature type="domain" description="HTH cro/C1-type" evidence="1">
    <location>
        <begin position="9"/>
        <end position="67"/>
    </location>
</feature>
<name>A0A415G4Y2_9FIRM</name>
<dbReference type="Proteomes" id="UP000283497">
    <property type="component" value="Unassembled WGS sequence"/>
</dbReference>
<dbReference type="Pfam" id="PF13443">
    <property type="entry name" value="HTH_26"/>
    <property type="match status" value="1"/>
</dbReference>
<evidence type="ECO:0000259" key="1">
    <source>
        <dbReference type="Pfam" id="PF13443"/>
    </source>
</evidence>
<reference evidence="2 3" key="1">
    <citation type="submission" date="2018-08" db="EMBL/GenBank/DDBJ databases">
        <title>A genome reference for cultivated species of the human gut microbiota.</title>
        <authorList>
            <person name="Zou Y."/>
            <person name="Xue W."/>
            <person name="Luo G."/>
        </authorList>
    </citation>
    <scope>NUCLEOTIDE SEQUENCE [LARGE SCALE GENOMIC DNA]</scope>
    <source>
        <strain evidence="2 3">AF45-14BH</strain>
    </source>
</reference>
<comment type="caution">
    <text evidence="2">The sequence shown here is derived from an EMBL/GenBank/DDBJ whole genome shotgun (WGS) entry which is preliminary data.</text>
</comment>
<sequence>MLRYKVDILKELKEKDYTSYRLRKDKLIGESQIQKIRKGEIASKETLNTICKLLQCQPGDILEYIEDEQ</sequence>
<dbReference type="EMBL" id="QRNJ01000054">
    <property type="protein sequence ID" value="RHK36379.1"/>
    <property type="molecule type" value="Genomic_DNA"/>
</dbReference>
<accession>A0A415G4Y2</accession>
<gene>
    <name evidence="2" type="ORF">DW068_12615</name>
</gene>
<dbReference type="AlphaFoldDB" id="A0A415G4Y2"/>
<dbReference type="GO" id="GO:0003677">
    <property type="term" value="F:DNA binding"/>
    <property type="evidence" value="ECO:0007669"/>
    <property type="project" value="InterPro"/>
</dbReference>
<evidence type="ECO:0000313" key="3">
    <source>
        <dbReference type="Proteomes" id="UP000283497"/>
    </source>
</evidence>
<dbReference type="InterPro" id="IPR001387">
    <property type="entry name" value="Cro/C1-type_HTH"/>
</dbReference>
<dbReference type="RefSeq" id="WP_118314967.1">
    <property type="nucleotide sequence ID" value="NZ_CAUEJX010000001.1"/>
</dbReference>
<organism evidence="2 3">
    <name type="scientific">Anaerobutyricum hallii</name>
    <dbReference type="NCBI Taxonomy" id="39488"/>
    <lineage>
        <taxon>Bacteria</taxon>
        <taxon>Bacillati</taxon>
        <taxon>Bacillota</taxon>
        <taxon>Clostridia</taxon>
        <taxon>Lachnospirales</taxon>
        <taxon>Lachnospiraceae</taxon>
        <taxon>Anaerobutyricum</taxon>
    </lineage>
</organism>
<protein>
    <submittedName>
        <fullName evidence="2">XRE family transcriptional regulator</fullName>
    </submittedName>
</protein>
<proteinExistence type="predicted"/>
<evidence type="ECO:0000313" key="2">
    <source>
        <dbReference type="EMBL" id="RHK36379.1"/>
    </source>
</evidence>